<sequence>MLRKIGLLFYYLFRYPVFKLMLGKIGSSSRLISPTITGHNRIFIGSNVYINDKAWLACEPLTGDANAALTIGDGTYIGRFSHVYATSKIEIGKKVLMADKVYLSDNLHGYQNIELPVIDQPIQQTNPVIIKDGAWLGENVCVIGASVGKNSVIGSNSVVTKDIPDYCVAVGSPAVIIKRYNFDTKQWCKTDKEGQFI</sequence>
<dbReference type="Gene3D" id="2.160.10.10">
    <property type="entry name" value="Hexapeptide repeat proteins"/>
    <property type="match status" value="1"/>
</dbReference>
<keyword evidence="2" id="KW-1185">Reference proteome</keyword>
<dbReference type="CDD" id="cd04647">
    <property type="entry name" value="LbH_MAT_like"/>
    <property type="match status" value="1"/>
</dbReference>
<dbReference type="InterPro" id="IPR011004">
    <property type="entry name" value="Trimer_LpxA-like_sf"/>
</dbReference>
<dbReference type="PANTHER" id="PTHR23416:SF78">
    <property type="entry name" value="LIPOPOLYSACCHARIDE BIOSYNTHESIS O-ACETYL TRANSFERASE WBBJ-RELATED"/>
    <property type="match status" value="1"/>
</dbReference>
<name>A0A7G5XLC0_9BACT</name>
<dbReference type="KEGG" id="lacs:H4075_08900"/>
<accession>A0A7G5XLC0</accession>
<proteinExistence type="predicted"/>
<gene>
    <name evidence="1" type="ORF">H4075_08900</name>
</gene>
<reference evidence="2" key="1">
    <citation type="submission" date="2020-08" db="EMBL/GenBank/DDBJ databases">
        <title>Lacibacter sp. S13-6-6 genome sequencing.</title>
        <authorList>
            <person name="Jin L."/>
        </authorList>
    </citation>
    <scope>NUCLEOTIDE SEQUENCE [LARGE SCALE GENOMIC DNA]</scope>
    <source>
        <strain evidence="2">S13-6-6</strain>
    </source>
</reference>
<dbReference type="Pfam" id="PF14602">
    <property type="entry name" value="Hexapep_2"/>
    <property type="match status" value="1"/>
</dbReference>
<protein>
    <submittedName>
        <fullName evidence="1">Acyltransferase</fullName>
    </submittedName>
</protein>
<dbReference type="AlphaFoldDB" id="A0A7G5XLC0"/>
<evidence type="ECO:0000313" key="1">
    <source>
        <dbReference type="EMBL" id="QNA46273.1"/>
    </source>
</evidence>
<keyword evidence="1" id="KW-0808">Transferase</keyword>
<dbReference type="InterPro" id="IPR051159">
    <property type="entry name" value="Hexapeptide_acetyltransf"/>
</dbReference>
<organism evidence="1 2">
    <name type="scientific">Lacibacter sediminis</name>
    <dbReference type="NCBI Taxonomy" id="2760713"/>
    <lineage>
        <taxon>Bacteria</taxon>
        <taxon>Pseudomonadati</taxon>
        <taxon>Bacteroidota</taxon>
        <taxon>Chitinophagia</taxon>
        <taxon>Chitinophagales</taxon>
        <taxon>Chitinophagaceae</taxon>
        <taxon>Lacibacter</taxon>
    </lineage>
</organism>
<evidence type="ECO:0000313" key="2">
    <source>
        <dbReference type="Proteomes" id="UP000515344"/>
    </source>
</evidence>
<dbReference type="RefSeq" id="WP_182806039.1">
    <property type="nucleotide sequence ID" value="NZ_CP060007.1"/>
</dbReference>
<dbReference type="SUPFAM" id="SSF51161">
    <property type="entry name" value="Trimeric LpxA-like enzymes"/>
    <property type="match status" value="1"/>
</dbReference>
<keyword evidence="1" id="KW-0012">Acyltransferase</keyword>
<dbReference type="PANTHER" id="PTHR23416">
    <property type="entry name" value="SIALIC ACID SYNTHASE-RELATED"/>
    <property type="match status" value="1"/>
</dbReference>
<dbReference type="EMBL" id="CP060007">
    <property type="protein sequence ID" value="QNA46273.1"/>
    <property type="molecule type" value="Genomic_DNA"/>
</dbReference>
<dbReference type="Proteomes" id="UP000515344">
    <property type="component" value="Chromosome"/>
</dbReference>
<dbReference type="GO" id="GO:0016746">
    <property type="term" value="F:acyltransferase activity"/>
    <property type="evidence" value="ECO:0007669"/>
    <property type="project" value="UniProtKB-KW"/>
</dbReference>
<dbReference type="InterPro" id="IPR001451">
    <property type="entry name" value="Hexapep"/>
</dbReference>